<proteinExistence type="predicted"/>
<sequence>MEKRLNKKIETYITSFKDELRKKITDLNFEDKTRVNELIEYVYDYERFALIKDDLNKRKRVKNSIPCSNRCAAKRANGEQCTRRRKDNCEFCGTHAKGTPNGLINSSESGGSILQKVQVIAEEIGGIVYYIDNMNNVYKTEDVLDEKPDPLIIAKYVLDNGRYTIPAFGLV</sequence>
<protein>
    <submittedName>
        <fullName evidence="1">Uncharacterized protein</fullName>
    </submittedName>
</protein>
<reference evidence="1" key="1">
    <citation type="journal article" date="2020" name="Nature">
        <title>Giant virus diversity and host interactions through global metagenomics.</title>
        <authorList>
            <person name="Schulz F."/>
            <person name="Roux S."/>
            <person name="Paez-Espino D."/>
            <person name="Jungbluth S."/>
            <person name="Walsh D.A."/>
            <person name="Denef V.J."/>
            <person name="McMahon K.D."/>
            <person name="Konstantinidis K.T."/>
            <person name="Eloe-Fadrosh E.A."/>
            <person name="Kyrpides N.C."/>
            <person name="Woyke T."/>
        </authorList>
    </citation>
    <scope>NUCLEOTIDE SEQUENCE</scope>
    <source>
        <strain evidence="1">GVMAG-M-3300010158-13</strain>
    </source>
</reference>
<dbReference type="AlphaFoldDB" id="A0A6C0B8A7"/>
<name>A0A6C0B8A7_9ZZZZ</name>
<organism evidence="1">
    <name type="scientific">viral metagenome</name>
    <dbReference type="NCBI Taxonomy" id="1070528"/>
    <lineage>
        <taxon>unclassified sequences</taxon>
        <taxon>metagenomes</taxon>
        <taxon>organismal metagenomes</taxon>
    </lineage>
</organism>
<dbReference type="EMBL" id="MN739092">
    <property type="protein sequence ID" value="QHS88084.1"/>
    <property type="molecule type" value="Genomic_DNA"/>
</dbReference>
<accession>A0A6C0B8A7</accession>
<evidence type="ECO:0000313" key="1">
    <source>
        <dbReference type="EMBL" id="QHS88084.1"/>
    </source>
</evidence>